<dbReference type="Proteomes" id="UP000235728">
    <property type="component" value="Unassembled WGS sequence"/>
</dbReference>
<gene>
    <name evidence="1" type="ORF">BM221_006325</name>
</gene>
<dbReference type="AlphaFoldDB" id="A0A2N6NLJ7"/>
<comment type="caution">
    <text evidence="1">The sequence shown here is derived from an EMBL/GenBank/DDBJ whole genome shotgun (WGS) entry which is preliminary data.</text>
</comment>
<reference evidence="1 2" key="1">
    <citation type="journal article" date="2016" name="Appl. Microbiol. Biotechnol.">
        <title>Characterization of T-DNA insertion mutants with decreased virulence in the entomopathogenic fungus Beauveria bassiana JEF-007.</title>
        <authorList>
            <person name="Kim S."/>
            <person name="Lee S.J."/>
            <person name="Nai Y.S."/>
            <person name="Yu J.S."/>
            <person name="Lee M.R."/>
            <person name="Yang Y.T."/>
            <person name="Kim J.S."/>
        </authorList>
    </citation>
    <scope>NUCLEOTIDE SEQUENCE [LARGE SCALE GENOMIC DNA]</scope>
    <source>
        <strain evidence="1 2">JEF-007</strain>
    </source>
</reference>
<evidence type="ECO:0000313" key="2">
    <source>
        <dbReference type="Proteomes" id="UP000235728"/>
    </source>
</evidence>
<dbReference type="EMBL" id="MRVG01000006">
    <property type="protein sequence ID" value="PMB68148.1"/>
    <property type="molecule type" value="Genomic_DNA"/>
</dbReference>
<name>A0A2N6NLJ7_BEABA</name>
<protein>
    <submittedName>
        <fullName evidence="1">Uncharacterized protein</fullName>
    </submittedName>
</protein>
<evidence type="ECO:0000313" key="1">
    <source>
        <dbReference type="EMBL" id="PMB68148.1"/>
    </source>
</evidence>
<sequence length="78" mass="8714">MGKLVDVSFAEASRDGWRAAGSELDWSGLERGRLKEEEAIAAKMKMSRTDVGWWELERSKEKNGDGVCVQQNTTPGRN</sequence>
<organism evidence="1 2">
    <name type="scientific">Beauveria bassiana</name>
    <name type="common">White muscardine disease fungus</name>
    <name type="synonym">Tritirachium shiotae</name>
    <dbReference type="NCBI Taxonomy" id="176275"/>
    <lineage>
        <taxon>Eukaryota</taxon>
        <taxon>Fungi</taxon>
        <taxon>Dikarya</taxon>
        <taxon>Ascomycota</taxon>
        <taxon>Pezizomycotina</taxon>
        <taxon>Sordariomycetes</taxon>
        <taxon>Hypocreomycetidae</taxon>
        <taxon>Hypocreales</taxon>
        <taxon>Cordycipitaceae</taxon>
        <taxon>Beauveria</taxon>
    </lineage>
</organism>
<accession>A0A2N6NLJ7</accession>
<proteinExistence type="predicted"/>